<dbReference type="PROSITE" id="PS51721">
    <property type="entry name" value="G_CP"/>
    <property type="match status" value="1"/>
</dbReference>
<dbReference type="InterPro" id="IPR027417">
    <property type="entry name" value="P-loop_NTPase"/>
</dbReference>
<feature type="binding site" evidence="10">
    <location>
        <position position="260"/>
    </location>
    <ligand>
        <name>Zn(2+)</name>
        <dbReference type="ChEBI" id="CHEBI:29105"/>
    </ligand>
</feature>
<dbReference type="EC" id="3.6.1.-" evidence="10"/>
<sequence length="297" mass="33458">MPEGQIRKAISGFYYVEDNGERIRCRGRGVFRNRGIHPLVGDIVTYVPDGENDAIITVVHERKNELVRPPISNVDQALLVFSIVEPAFSPHLLDRFLVVIESFDIKPVICLTKKDIASEAELEKVVASEAYYKKIGYTVINTFIDDENLPEMLKPILTGQITVLAGQSGVGKSTLLNTVLPSLGLKTGEISEALGRGKHTTRHVELLEVAGGLVADTPGFSSLEFDHIKKEELSRYFIEMNEASQNCKFRGCLHLKEPKCAVKELVESGDILRHRYDNYLHFLQEIIDRKPRYEKHD</sequence>
<comment type="similarity">
    <text evidence="10">Belongs to the TRAFAC class YlqF/YawG GTPase family. RsgA subfamily.</text>
</comment>
<feature type="binding site" evidence="10">
    <location>
        <begin position="166"/>
        <end position="174"/>
    </location>
    <ligand>
        <name>GTP</name>
        <dbReference type="ChEBI" id="CHEBI:37565"/>
    </ligand>
</feature>
<reference evidence="14" key="1">
    <citation type="journal article" date="2019" name="Int. J. Syst. Evol. Microbiol.">
        <title>The Global Catalogue of Microorganisms (GCM) 10K type strain sequencing project: providing services to taxonomists for standard genome sequencing and annotation.</title>
        <authorList>
            <consortium name="The Broad Institute Genomics Platform"/>
            <consortium name="The Broad Institute Genome Sequencing Center for Infectious Disease"/>
            <person name="Wu L."/>
            <person name="Ma J."/>
        </authorList>
    </citation>
    <scope>NUCLEOTIDE SEQUENCE [LARGE SCALE GENOMIC DNA]</scope>
    <source>
        <strain evidence="14">CGMCC 4.7177</strain>
    </source>
</reference>
<protein>
    <recommendedName>
        <fullName evidence="10">Small ribosomal subunit biogenesis GTPase RsgA</fullName>
        <ecNumber evidence="10">3.6.1.-</ecNumber>
    </recommendedName>
</protein>
<dbReference type="InterPro" id="IPR031944">
    <property type="entry name" value="RsgA_N"/>
</dbReference>
<evidence type="ECO:0000259" key="12">
    <source>
        <dbReference type="PROSITE" id="PS51721"/>
    </source>
</evidence>
<dbReference type="Gene3D" id="3.40.50.300">
    <property type="entry name" value="P-loop containing nucleotide triphosphate hydrolases"/>
    <property type="match status" value="1"/>
</dbReference>
<comment type="function">
    <text evidence="10">One of several proteins that assist in the late maturation steps of the functional core of the 30S ribosomal subunit. Helps release RbfA from mature subunits. May play a role in the assembly of ribosomal proteins into the subunit. Circularly permuted GTPase that catalyzes slow GTP hydrolysis, GTPase activity is stimulated by the 30S ribosomal subunit.</text>
</comment>
<dbReference type="Gene3D" id="1.10.40.50">
    <property type="entry name" value="Probable gtpase engc, domain 3"/>
    <property type="match status" value="1"/>
</dbReference>
<comment type="cofactor">
    <cofactor evidence="10">
        <name>Zn(2+)</name>
        <dbReference type="ChEBI" id="CHEBI:29105"/>
    </cofactor>
    <text evidence="10">Binds 1 zinc ion per subunit.</text>
</comment>
<dbReference type="HAMAP" id="MF_01820">
    <property type="entry name" value="GTPase_RsgA"/>
    <property type="match status" value="1"/>
</dbReference>
<dbReference type="InterPro" id="IPR030378">
    <property type="entry name" value="G_CP_dom"/>
</dbReference>
<feature type="binding site" evidence="10">
    <location>
        <position position="252"/>
    </location>
    <ligand>
        <name>Zn(2+)</name>
        <dbReference type="ChEBI" id="CHEBI:29105"/>
    </ligand>
</feature>
<accession>A0ABW4SGV0</accession>
<evidence type="ECO:0000256" key="4">
    <source>
        <dbReference type="ARBA" id="ARBA00022730"/>
    </source>
</evidence>
<dbReference type="PANTHER" id="PTHR32120:SF11">
    <property type="entry name" value="SMALL RIBOSOMAL SUBUNIT BIOGENESIS GTPASE RSGA 1, MITOCHONDRIAL-RELATED"/>
    <property type="match status" value="1"/>
</dbReference>
<keyword evidence="6 10" id="KW-0378">Hydrolase</keyword>
<evidence type="ECO:0000256" key="2">
    <source>
        <dbReference type="ARBA" id="ARBA00022517"/>
    </source>
</evidence>
<name>A0ABW4SGV0_9BACL</name>
<evidence type="ECO:0000256" key="7">
    <source>
        <dbReference type="ARBA" id="ARBA00022833"/>
    </source>
</evidence>
<dbReference type="Gene3D" id="2.40.50.140">
    <property type="entry name" value="Nucleic acid-binding proteins"/>
    <property type="match status" value="1"/>
</dbReference>
<evidence type="ECO:0000256" key="1">
    <source>
        <dbReference type="ARBA" id="ARBA00022490"/>
    </source>
</evidence>
<keyword evidence="5 10" id="KW-0547">Nucleotide-binding</keyword>
<dbReference type="CDD" id="cd01854">
    <property type="entry name" value="YjeQ_EngC"/>
    <property type="match status" value="1"/>
</dbReference>
<dbReference type="EMBL" id="JBHUGI010000032">
    <property type="protein sequence ID" value="MFD1928747.1"/>
    <property type="molecule type" value="Genomic_DNA"/>
</dbReference>
<feature type="binding site" evidence="10">
    <location>
        <position position="254"/>
    </location>
    <ligand>
        <name>Zn(2+)</name>
        <dbReference type="ChEBI" id="CHEBI:29105"/>
    </ligand>
</feature>
<evidence type="ECO:0000256" key="8">
    <source>
        <dbReference type="ARBA" id="ARBA00022884"/>
    </source>
</evidence>
<organism evidence="13 14">
    <name type="scientific">Sporosarcina siberiensis</name>
    <dbReference type="NCBI Taxonomy" id="1365606"/>
    <lineage>
        <taxon>Bacteria</taxon>
        <taxon>Bacillati</taxon>
        <taxon>Bacillota</taxon>
        <taxon>Bacilli</taxon>
        <taxon>Bacillales</taxon>
        <taxon>Caryophanaceae</taxon>
        <taxon>Sporosarcina</taxon>
    </lineage>
</organism>
<comment type="subcellular location">
    <subcellularLocation>
        <location evidence="10">Cytoplasm</location>
    </subcellularLocation>
</comment>
<feature type="binding site" evidence="10">
    <location>
        <position position="247"/>
    </location>
    <ligand>
        <name>Zn(2+)</name>
        <dbReference type="ChEBI" id="CHEBI:29105"/>
    </ligand>
</feature>
<evidence type="ECO:0000256" key="10">
    <source>
        <dbReference type="HAMAP-Rule" id="MF_01820"/>
    </source>
</evidence>
<dbReference type="InterPro" id="IPR004881">
    <property type="entry name" value="Ribosome_biogen_GTPase_RsgA"/>
</dbReference>
<keyword evidence="7 10" id="KW-0862">Zinc</keyword>
<evidence type="ECO:0000313" key="13">
    <source>
        <dbReference type="EMBL" id="MFD1928747.1"/>
    </source>
</evidence>
<dbReference type="InterPro" id="IPR012340">
    <property type="entry name" value="NA-bd_OB-fold"/>
</dbReference>
<evidence type="ECO:0000259" key="11">
    <source>
        <dbReference type="PROSITE" id="PS50936"/>
    </source>
</evidence>
<keyword evidence="3 10" id="KW-0479">Metal-binding</keyword>
<dbReference type="NCBIfam" id="TIGR00157">
    <property type="entry name" value="ribosome small subunit-dependent GTPase A"/>
    <property type="match status" value="1"/>
</dbReference>
<feature type="domain" description="CP-type G" evidence="12">
    <location>
        <begin position="63"/>
        <end position="223"/>
    </location>
</feature>
<dbReference type="InterPro" id="IPR010914">
    <property type="entry name" value="RsgA_GTPase_dom"/>
</dbReference>
<keyword evidence="1 10" id="KW-0963">Cytoplasm</keyword>
<keyword evidence="2 10" id="KW-0690">Ribosome biogenesis</keyword>
<evidence type="ECO:0000313" key="14">
    <source>
        <dbReference type="Proteomes" id="UP001597218"/>
    </source>
</evidence>
<dbReference type="SUPFAM" id="SSF50249">
    <property type="entry name" value="Nucleic acid-binding proteins"/>
    <property type="match status" value="1"/>
</dbReference>
<dbReference type="Pfam" id="PF16745">
    <property type="entry name" value="RsgA_N"/>
    <property type="match status" value="1"/>
</dbReference>
<keyword evidence="4 10" id="KW-0699">rRNA-binding</keyword>
<dbReference type="CDD" id="cd04466">
    <property type="entry name" value="S1_YloQ_GTPase"/>
    <property type="match status" value="1"/>
</dbReference>
<proteinExistence type="inferred from homology"/>
<comment type="subunit">
    <text evidence="10">Monomer. Associates with 30S ribosomal subunit, binds 16S rRNA.</text>
</comment>
<keyword evidence="9 10" id="KW-0342">GTP-binding</keyword>
<feature type="domain" description="EngC GTPase" evidence="11">
    <location>
        <begin position="72"/>
        <end position="221"/>
    </location>
</feature>
<evidence type="ECO:0000256" key="3">
    <source>
        <dbReference type="ARBA" id="ARBA00022723"/>
    </source>
</evidence>
<dbReference type="RefSeq" id="WP_381538316.1">
    <property type="nucleotide sequence ID" value="NZ_JBHUGI010000032.1"/>
</dbReference>
<evidence type="ECO:0000256" key="5">
    <source>
        <dbReference type="ARBA" id="ARBA00022741"/>
    </source>
</evidence>
<dbReference type="Pfam" id="PF03193">
    <property type="entry name" value="RsgA_GTPase"/>
    <property type="match status" value="1"/>
</dbReference>
<keyword evidence="8 10" id="KW-0694">RNA-binding</keyword>
<feature type="binding site" evidence="10">
    <location>
        <begin position="112"/>
        <end position="115"/>
    </location>
    <ligand>
        <name>GTP</name>
        <dbReference type="ChEBI" id="CHEBI:37565"/>
    </ligand>
</feature>
<evidence type="ECO:0000256" key="6">
    <source>
        <dbReference type="ARBA" id="ARBA00022801"/>
    </source>
</evidence>
<keyword evidence="14" id="KW-1185">Reference proteome</keyword>
<comment type="caution">
    <text evidence="13">The sequence shown here is derived from an EMBL/GenBank/DDBJ whole genome shotgun (WGS) entry which is preliminary data.</text>
</comment>
<evidence type="ECO:0000256" key="9">
    <source>
        <dbReference type="ARBA" id="ARBA00023134"/>
    </source>
</evidence>
<dbReference type="Proteomes" id="UP001597218">
    <property type="component" value="Unassembled WGS sequence"/>
</dbReference>
<dbReference type="SUPFAM" id="SSF52540">
    <property type="entry name" value="P-loop containing nucleoside triphosphate hydrolases"/>
    <property type="match status" value="1"/>
</dbReference>
<dbReference type="PANTHER" id="PTHR32120">
    <property type="entry name" value="SMALL RIBOSOMAL SUBUNIT BIOGENESIS GTPASE RSGA"/>
    <property type="match status" value="1"/>
</dbReference>
<gene>
    <name evidence="10 13" type="primary">rsgA</name>
    <name evidence="13" type="ORF">ACFSFY_11960</name>
</gene>
<dbReference type="PROSITE" id="PS50936">
    <property type="entry name" value="ENGC_GTPASE"/>
    <property type="match status" value="1"/>
</dbReference>